<dbReference type="PANTHER" id="PTHR43201:SF32">
    <property type="entry name" value="2-SUCCINYLBENZOATE--COA LIGASE, CHLOROPLASTIC_PEROXISOMAL"/>
    <property type="match status" value="1"/>
</dbReference>
<gene>
    <name evidence="2" type="ORF">BE08_37315</name>
</gene>
<dbReference type="GO" id="GO:0006631">
    <property type="term" value="P:fatty acid metabolic process"/>
    <property type="evidence" value="ECO:0007669"/>
    <property type="project" value="TreeGrafter"/>
</dbReference>
<sequence>MRLVDDIVAMGEARPDAVMIEVLDAAPGARRSYRWREVLDAVSALRCLLVGLEGEAGRGLRVGLVMANSPEWVAADLALWLGGAVEVPIPLAFSAEQARHLLEQVDLCLVDGPGRSRLRAWAEAGVAAPRCLPVDVDALGRRGGPRDLTPRRRDDVVCKIIHTSGTTSAPKGVKIRAHGVADLVGALRRKVPPGTYARYLSIVPLSLLIEQVTGIYMTLSDGGTLVLLSPPSLLLGTPGTTAKAILPYLRIARPSAMTLPPAMVEAIDRFCQEADIVDKEGEALFQALFGRDEPAFLACGGAPIAPDVLLRLARRDIPVHEGYGLSENSSVATWNAPGAVKIGTVGRPLGHVEVKLGADGELLIRSSSLFAGYTAADPSSCAVDAEGWLYTGDLAEIDGDGFVRITGRKKSLIITASGRNVSPAWVEARYKSLDFVEEAVIFGDRLERIHGLFIVEERADLDAARAAIDAFGRRNLSEVERAAEIVVLRSAPELYRHCFTITGRPIRAELWKRMTLELGLEEMPCPA</sequence>
<dbReference type="Proteomes" id="UP000075420">
    <property type="component" value="Unassembled WGS sequence"/>
</dbReference>
<dbReference type="PROSITE" id="PS00455">
    <property type="entry name" value="AMP_BINDING"/>
    <property type="match status" value="1"/>
</dbReference>
<dbReference type="InterPro" id="IPR000873">
    <property type="entry name" value="AMP-dep_synth/lig_dom"/>
</dbReference>
<comment type="caution">
    <text evidence="2">The sequence shown here is derived from an EMBL/GenBank/DDBJ whole genome shotgun (WGS) entry which is preliminary data.</text>
</comment>
<name>A0A150PCY6_SORCE</name>
<dbReference type="GO" id="GO:0031956">
    <property type="term" value="F:medium-chain fatty acid-CoA ligase activity"/>
    <property type="evidence" value="ECO:0007669"/>
    <property type="project" value="TreeGrafter"/>
</dbReference>
<organism evidence="2 3">
    <name type="scientific">Sorangium cellulosum</name>
    <name type="common">Polyangium cellulosum</name>
    <dbReference type="NCBI Taxonomy" id="56"/>
    <lineage>
        <taxon>Bacteria</taxon>
        <taxon>Pseudomonadati</taxon>
        <taxon>Myxococcota</taxon>
        <taxon>Polyangia</taxon>
        <taxon>Polyangiales</taxon>
        <taxon>Polyangiaceae</taxon>
        <taxon>Sorangium</taxon>
    </lineage>
</organism>
<dbReference type="PANTHER" id="PTHR43201">
    <property type="entry name" value="ACYL-COA SYNTHETASE"/>
    <property type="match status" value="1"/>
</dbReference>
<feature type="domain" description="AMP-dependent synthetase/ligase" evidence="1">
    <location>
        <begin position="14"/>
        <end position="373"/>
    </location>
</feature>
<dbReference type="EMBL" id="JELY01002129">
    <property type="protein sequence ID" value="KYF53506.1"/>
    <property type="molecule type" value="Genomic_DNA"/>
</dbReference>
<dbReference type="InterPro" id="IPR042099">
    <property type="entry name" value="ANL_N_sf"/>
</dbReference>
<evidence type="ECO:0000313" key="2">
    <source>
        <dbReference type="EMBL" id="KYF53506.1"/>
    </source>
</evidence>
<accession>A0A150PCY6</accession>
<evidence type="ECO:0000313" key="3">
    <source>
        <dbReference type="Proteomes" id="UP000075420"/>
    </source>
</evidence>
<dbReference type="InterPro" id="IPR020845">
    <property type="entry name" value="AMP-binding_CS"/>
</dbReference>
<dbReference type="Pfam" id="PF00501">
    <property type="entry name" value="AMP-binding"/>
    <property type="match status" value="1"/>
</dbReference>
<proteinExistence type="predicted"/>
<protein>
    <recommendedName>
        <fullName evidence="1">AMP-dependent synthetase/ligase domain-containing protein</fullName>
    </recommendedName>
</protein>
<evidence type="ECO:0000259" key="1">
    <source>
        <dbReference type="Pfam" id="PF00501"/>
    </source>
</evidence>
<dbReference type="Gene3D" id="3.40.50.12780">
    <property type="entry name" value="N-terminal domain of ligase-like"/>
    <property type="match status" value="1"/>
</dbReference>
<dbReference type="AlphaFoldDB" id="A0A150PCY6"/>
<reference evidence="2 3" key="1">
    <citation type="submission" date="2014-02" db="EMBL/GenBank/DDBJ databases">
        <title>The small core and large imbalanced accessory genome model reveals a collaborative survival strategy of Sorangium cellulosum strains in nature.</title>
        <authorList>
            <person name="Han K."/>
            <person name="Peng R."/>
            <person name="Blom J."/>
            <person name="Li Y.-Z."/>
        </authorList>
    </citation>
    <scope>NUCLEOTIDE SEQUENCE [LARGE SCALE GENOMIC DNA]</scope>
    <source>
        <strain evidence="2 3">So0157-25</strain>
    </source>
</reference>
<dbReference type="SUPFAM" id="SSF56801">
    <property type="entry name" value="Acetyl-CoA synthetase-like"/>
    <property type="match status" value="1"/>
</dbReference>